<reference evidence="3 4" key="1">
    <citation type="submission" date="2019-08" db="EMBL/GenBank/DDBJ databases">
        <authorList>
            <person name="Seo Y.L."/>
        </authorList>
    </citation>
    <scope>NUCLEOTIDE SEQUENCE [LARGE SCALE GENOMIC DNA]</scope>
    <source>
        <strain evidence="3 4">MaA-C15</strain>
    </source>
</reference>
<protein>
    <recommendedName>
        <fullName evidence="5">Lytic transglycosylase domain-containing protein</fullName>
    </recommendedName>
</protein>
<comment type="caution">
    <text evidence="3">The sequence shown here is derived from an EMBL/GenBank/DDBJ whole genome shotgun (WGS) entry which is preliminary data.</text>
</comment>
<gene>
    <name evidence="3" type="ORF">FY036_14015</name>
</gene>
<name>A0A5D4GTD6_9HYPH</name>
<keyword evidence="4" id="KW-1185">Reference proteome</keyword>
<proteinExistence type="predicted"/>
<dbReference type="RefSeq" id="WP_148915366.1">
    <property type="nucleotide sequence ID" value="NZ_VSZS01000064.1"/>
</dbReference>
<sequence>MKTALALAAALGLSVSVAAACPMKRDVTASVDKEMTVASISAPATSTPADTPAIKKEKEAE</sequence>
<evidence type="ECO:0000313" key="3">
    <source>
        <dbReference type="EMBL" id="TYR31394.1"/>
    </source>
</evidence>
<evidence type="ECO:0000256" key="2">
    <source>
        <dbReference type="SAM" id="SignalP"/>
    </source>
</evidence>
<evidence type="ECO:0000256" key="1">
    <source>
        <dbReference type="SAM" id="MobiDB-lite"/>
    </source>
</evidence>
<dbReference type="EMBL" id="VSZS01000064">
    <property type="protein sequence ID" value="TYR31394.1"/>
    <property type="molecule type" value="Genomic_DNA"/>
</dbReference>
<accession>A0A5D4GTD6</accession>
<evidence type="ECO:0008006" key="5">
    <source>
        <dbReference type="Google" id="ProtNLM"/>
    </source>
</evidence>
<evidence type="ECO:0000313" key="4">
    <source>
        <dbReference type="Proteomes" id="UP000323258"/>
    </source>
</evidence>
<organism evidence="3 4">
    <name type="scientific">Neoaquamicrobium microcysteis</name>
    <dbReference type="NCBI Taxonomy" id="2682781"/>
    <lineage>
        <taxon>Bacteria</taxon>
        <taxon>Pseudomonadati</taxon>
        <taxon>Pseudomonadota</taxon>
        <taxon>Alphaproteobacteria</taxon>
        <taxon>Hyphomicrobiales</taxon>
        <taxon>Phyllobacteriaceae</taxon>
        <taxon>Neoaquamicrobium</taxon>
    </lineage>
</organism>
<reference evidence="3 4" key="2">
    <citation type="submission" date="2019-09" db="EMBL/GenBank/DDBJ databases">
        <title>Mesorhizobium sp. MaA-C15 isolated from Microcystis aeruginosa.</title>
        <authorList>
            <person name="Jeong S.E."/>
            <person name="Jin H.M."/>
            <person name="Jeon C.O."/>
        </authorList>
    </citation>
    <scope>NUCLEOTIDE SEQUENCE [LARGE SCALE GENOMIC DNA]</scope>
    <source>
        <strain evidence="3 4">MaA-C15</strain>
    </source>
</reference>
<keyword evidence="2" id="KW-0732">Signal</keyword>
<feature type="chain" id="PRO_5022780134" description="Lytic transglycosylase domain-containing protein" evidence="2">
    <location>
        <begin position="20"/>
        <end position="61"/>
    </location>
</feature>
<dbReference type="PROSITE" id="PS51257">
    <property type="entry name" value="PROKAR_LIPOPROTEIN"/>
    <property type="match status" value="1"/>
</dbReference>
<dbReference type="Proteomes" id="UP000323258">
    <property type="component" value="Unassembled WGS sequence"/>
</dbReference>
<feature type="signal peptide" evidence="2">
    <location>
        <begin position="1"/>
        <end position="19"/>
    </location>
</feature>
<feature type="region of interest" description="Disordered" evidence="1">
    <location>
        <begin position="42"/>
        <end position="61"/>
    </location>
</feature>
<dbReference type="AlphaFoldDB" id="A0A5D4GTD6"/>
<feature type="compositionally biased region" description="Low complexity" evidence="1">
    <location>
        <begin position="42"/>
        <end position="52"/>
    </location>
</feature>